<evidence type="ECO:0000313" key="3">
    <source>
        <dbReference type="EMBL" id="NMF90306.1"/>
    </source>
</evidence>
<dbReference type="Proteomes" id="UP000652074">
    <property type="component" value="Unassembled WGS sequence"/>
</dbReference>
<reference evidence="3 4" key="1">
    <citation type="submission" date="2019-12" db="EMBL/GenBank/DDBJ databases">
        <title>Comparative genomics gives insights into the taxonomy of the Azoarcus-Aromatoleum group and reveals separate origins of nif in the plant-associated Azoarcus and non-plant-associated Aromatoleum sub-groups.</title>
        <authorList>
            <person name="Lafos M."/>
            <person name="Maluk M."/>
            <person name="Batista M."/>
            <person name="Junghare M."/>
            <person name="Carmona M."/>
            <person name="Faoro H."/>
            <person name="Cruz L.M."/>
            <person name="Battistoni F."/>
            <person name="De Souza E."/>
            <person name="Pedrosa F."/>
            <person name="Chen W.-M."/>
            <person name="Poole P.S."/>
            <person name="Dixon R.A."/>
            <person name="James E.K."/>
        </authorList>
    </citation>
    <scope>NUCLEOTIDE SEQUENCE [LARGE SCALE GENOMIC DNA]</scope>
    <source>
        <strain evidence="3 4">ToN1</strain>
    </source>
</reference>
<dbReference type="Pfam" id="PF02625">
    <property type="entry name" value="XdhC_CoxI"/>
    <property type="match status" value="1"/>
</dbReference>
<dbReference type="InterPro" id="IPR052698">
    <property type="entry name" value="MoCofactor_Util/Proc"/>
</dbReference>
<gene>
    <name evidence="3" type="ORF">GPA26_17700</name>
</gene>
<dbReference type="InterPro" id="IPR003777">
    <property type="entry name" value="XdhC_CoxI"/>
</dbReference>
<evidence type="ECO:0000259" key="1">
    <source>
        <dbReference type="Pfam" id="PF02625"/>
    </source>
</evidence>
<feature type="domain" description="XdhC Rossmann" evidence="2">
    <location>
        <begin position="163"/>
        <end position="304"/>
    </location>
</feature>
<sequence>MDSVNLEVLRQAVAWSEAGVPVTLATVVRTWGSSPRPEGALLAIAGDGRLVGSVSGGCIEDDLLDRLRTERPARPEHVTYGITAEQTRRFGLPCGGKLELVLEPVAAGNRLADTLAAIEHGEMVARRLDLASGAVDLLGDVPDSAVVFDGQTLVSAFGPRWRMLIIGAGQLSRYLAEFALALDYQVTICEPREEYRDSWHVAGAALTTEMPDDAVMAMRPDRRTVIIGATHDPKLDDLALIDALNTNAFYVGAIGSRANSERRRERLKLFDLTDADVDRLHGPVGLPLGSRTPPEIALAILADITARRNGVTLVAADTRPASVGDACPAL</sequence>
<protein>
    <recommendedName>
        <fullName evidence="5">XdhC family protein</fullName>
    </recommendedName>
</protein>
<comment type="caution">
    <text evidence="3">The sequence shown here is derived from an EMBL/GenBank/DDBJ whole genome shotgun (WGS) entry which is preliminary data.</text>
</comment>
<name>A0ABX1MSU2_9RHOO</name>
<keyword evidence="4" id="KW-1185">Reference proteome</keyword>
<accession>A0ABX1MSU2</accession>
<evidence type="ECO:0008006" key="5">
    <source>
        <dbReference type="Google" id="ProtNLM"/>
    </source>
</evidence>
<evidence type="ECO:0000313" key="4">
    <source>
        <dbReference type="Proteomes" id="UP000652074"/>
    </source>
</evidence>
<proteinExistence type="predicted"/>
<evidence type="ECO:0000259" key="2">
    <source>
        <dbReference type="Pfam" id="PF13478"/>
    </source>
</evidence>
<dbReference type="Pfam" id="PF13478">
    <property type="entry name" value="XdhC_C"/>
    <property type="match status" value="1"/>
</dbReference>
<feature type="domain" description="XdhC- CoxI" evidence="1">
    <location>
        <begin position="15"/>
        <end position="80"/>
    </location>
</feature>
<dbReference type="PANTHER" id="PTHR30388:SF4">
    <property type="entry name" value="MOLYBDENUM COFACTOR INSERTION CHAPERONE PAOD"/>
    <property type="match status" value="1"/>
</dbReference>
<dbReference type="EMBL" id="WTVR01000039">
    <property type="protein sequence ID" value="NMF90306.1"/>
    <property type="molecule type" value="Genomic_DNA"/>
</dbReference>
<organism evidence="3 4">
    <name type="scientific">Aromatoleum petrolei</name>
    <dbReference type="NCBI Taxonomy" id="76116"/>
    <lineage>
        <taxon>Bacteria</taxon>
        <taxon>Pseudomonadati</taxon>
        <taxon>Pseudomonadota</taxon>
        <taxon>Betaproteobacteria</taxon>
        <taxon>Rhodocyclales</taxon>
        <taxon>Rhodocyclaceae</taxon>
        <taxon>Aromatoleum</taxon>
    </lineage>
</organism>
<dbReference type="PANTHER" id="PTHR30388">
    <property type="entry name" value="ALDEHYDE OXIDOREDUCTASE MOLYBDENUM COFACTOR ASSEMBLY PROTEIN"/>
    <property type="match status" value="1"/>
</dbReference>
<dbReference type="InterPro" id="IPR027051">
    <property type="entry name" value="XdhC_Rossmann_dom"/>
</dbReference>
<dbReference type="RefSeq" id="WP_169207652.1">
    <property type="nucleotide sequence ID" value="NZ_CP059560.1"/>
</dbReference>
<dbReference type="Gene3D" id="3.40.50.720">
    <property type="entry name" value="NAD(P)-binding Rossmann-like Domain"/>
    <property type="match status" value="1"/>
</dbReference>